<evidence type="ECO:0000256" key="4">
    <source>
        <dbReference type="ARBA" id="ARBA00023139"/>
    </source>
</evidence>
<accession>A0ABU0RM07</accession>
<name>A0ABU0RM07_9ACTN</name>
<feature type="compositionally biased region" description="Basic and acidic residues" evidence="7">
    <location>
        <begin position="501"/>
        <end position="510"/>
    </location>
</feature>
<evidence type="ECO:0000259" key="8">
    <source>
        <dbReference type="SMART" id="SM00909"/>
    </source>
</evidence>
<dbReference type="SMART" id="SM00909">
    <property type="entry name" value="Germane"/>
    <property type="match status" value="1"/>
</dbReference>
<reference evidence="9 10" key="1">
    <citation type="submission" date="2023-07" db="EMBL/GenBank/DDBJ databases">
        <title>Comparative genomics of wheat-associated soil bacteria to identify genetic determinants of phenazine resistance.</title>
        <authorList>
            <person name="Mouncey N."/>
        </authorList>
    </citation>
    <scope>NUCLEOTIDE SEQUENCE [LARGE SCALE GENOMIC DNA]</scope>
    <source>
        <strain evidence="9 10">W2I16</strain>
    </source>
</reference>
<keyword evidence="1 6" id="KW-1003">Cell membrane</keyword>
<dbReference type="RefSeq" id="WP_307626041.1">
    <property type="nucleotide sequence ID" value="NZ_JAUSZS010000003.1"/>
</dbReference>
<dbReference type="Pfam" id="PF10647">
    <property type="entry name" value="Gmad1"/>
    <property type="match status" value="1"/>
</dbReference>
<evidence type="ECO:0000256" key="3">
    <source>
        <dbReference type="ARBA" id="ARBA00023136"/>
    </source>
</evidence>
<sequence>MGPDRERDGRRRETARAVVYAACGAVLLAGCASMPDSGDLRGVESTPRQDAQVRVFARAPHENAPPGQIVQGFLEALTSDDPHYETARKYLTARAAKDWRPDASTTVLDGGPTADAVHTGSRADTDDYASTLTGGRFATLDSRQSYEPADGQYRATLHLTREKKGGQWRIDDLPQGVVMGKSDFLRNYTSVNKYYFASNMPSESDAQPVSVADPVYVRKKVDPMTQTVSSLLKGPSRWLGPVVRSSFPTGTTLKKGVTSLAPDDQNRLTVPLNDKANRVGSVKCTEMAAQLLYTLQDLTPTGVEEVDLQRANGSQLCALRKNGAEDVAARGVVQRPEFQYFIDGKHRLVRVAGDDSPAAEVSPVPGALGDGDKQLRAAAVSRDEDSAAGVSLDGSTLYVGSLVSGGSLGEPVLTSQGATKTDRLTTPSWDRDGDLWVADRNPKKPRLLLLAKGAGEPLEVRTPGLDGRIEAVRVAADGVRIALIVEKGGLRSLYIGRIERDERSEQEKTSAEPGRAAGQKAGERTVVSVFELDSVTPQLEEVTAMSWAGDSRLVVVGREQGGVQQMGYVQVDGSTPVGSAPAALTGVKGIAASEDERLPLVAYSEEDGIVRLLPGSKWQKLVNKGSAPVYPG</sequence>
<evidence type="ECO:0000256" key="1">
    <source>
        <dbReference type="ARBA" id="ARBA00022475"/>
    </source>
</evidence>
<keyword evidence="10" id="KW-1185">Reference proteome</keyword>
<dbReference type="PROSITE" id="PS51257">
    <property type="entry name" value="PROKAR_LIPOPROTEIN"/>
    <property type="match status" value="1"/>
</dbReference>
<dbReference type="InterPro" id="IPR018910">
    <property type="entry name" value="LpqB_C"/>
</dbReference>
<evidence type="ECO:0000313" key="9">
    <source>
        <dbReference type="EMBL" id="MDQ0931980.1"/>
    </source>
</evidence>
<keyword evidence="3 6" id="KW-0472">Membrane</keyword>
<feature type="domain" description="GerMN" evidence="8">
    <location>
        <begin position="224"/>
        <end position="320"/>
    </location>
</feature>
<keyword evidence="4 6" id="KW-0564">Palmitate</keyword>
<keyword evidence="5 6" id="KW-0449">Lipoprotein</keyword>
<proteinExistence type="inferred from homology"/>
<dbReference type="Proteomes" id="UP001223072">
    <property type="component" value="Unassembled WGS sequence"/>
</dbReference>
<comment type="caution">
    <text evidence="9">The sequence shown here is derived from an EMBL/GenBank/DDBJ whole genome shotgun (WGS) entry which is preliminary data.</text>
</comment>
<comment type="similarity">
    <text evidence="6">Belongs to the LpqB lipoprotein family.</text>
</comment>
<gene>
    <name evidence="6" type="primary">lpqB</name>
    <name evidence="9" type="ORF">QFZ49_001910</name>
</gene>
<keyword evidence="2 6" id="KW-0732">Signal</keyword>
<feature type="region of interest" description="Disordered" evidence="7">
    <location>
        <begin position="501"/>
        <end position="520"/>
    </location>
</feature>
<evidence type="ECO:0000313" key="10">
    <source>
        <dbReference type="Proteomes" id="UP001223072"/>
    </source>
</evidence>
<evidence type="ECO:0000256" key="6">
    <source>
        <dbReference type="HAMAP-Rule" id="MF_01373"/>
    </source>
</evidence>
<comment type="subcellular location">
    <subcellularLocation>
        <location evidence="6">Cell membrane</location>
        <topology evidence="6">Lipid-anchor</topology>
    </subcellularLocation>
</comment>
<dbReference type="HAMAP" id="MF_01373">
    <property type="entry name" value="LpqB_lipoprot"/>
    <property type="match status" value="1"/>
</dbReference>
<organism evidence="9 10">
    <name type="scientific">Streptomyces turgidiscabies</name>
    <dbReference type="NCBI Taxonomy" id="85558"/>
    <lineage>
        <taxon>Bacteria</taxon>
        <taxon>Bacillati</taxon>
        <taxon>Actinomycetota</taxon>
        <taxon>Actinomycetes</taxon>
        <taxon>Kitasatosporales</taxon>
        <taxon>Streptomycetaceae</taxon>
        <taxon>Streptomyces</taxon>
    </lineage>
</organism>
<evidence type="ECO:0000256" key="7">
    <source>
        <dbReference type="SAM" id="MobiDB-lite"/>
    </source>
</evidence>
<protein>
    <recommendedName>
        <fullName evidence="6">Lipoprotein LpqB</fullName>
    </recommendedName>
</protein>
<dbReference type="InterPro" id="IPR059026">
    <property type="entry name" value="LpqB_N"/>
</dbReference>
<dbReference type="InterPro" id="IPR023959">
    <property type="entry name" value="LpqB"/>
</dbReference>
<evidence type="ECO:0000256" key="5">
    <source>
        <dbReference type="ARBA" id="ARBA00023288"/>
    </source>
</evidence>
<evidence type="ECO:0000256" key="2">
    <source>
        <dbReference type="ARBA" id="ARBA00022729"/>
    </source>
</evidence>
<feature type="region of interest" description="Disordered" evidence="7">
    <location>
        <begin position="103"/>
        <end position="128"/>
    </location>
</feature>
<dbReference type="Pfam" id="PF25976">
    <property type="entry name" value="LpqB_N"/>
    <property type="match status" value="1"/>
</dbReference>
<dbReference type="Pfam" id="PF10646">
    <property type="entry name" value="Germane"/>
    <property type="match status" value="1"/>
</dbReference>
<dbReference type="InterPro" id="IPR019606">
    <property type="entry name" value="GerMN"/>
</dbReference>
<dbReference type="SUPFAM" id="SSF75011">
    <property type="entry name" value="3-carboxy-cis,cis-mucoante lactonizing enzyme"/>
    <property type="match status" value="1"/>
</dbReference>
<dbReference type="EMBL" id="JAUSZS010000003">
    <property type="protein sequence ID" value="MDQ0931980.1"/>
    <property type="molecule type" value="Genomic_DNA"/>
</dbReference>